<name>A0AAD5SZB2_9FUNG</name>
<evidence type="ECO:0000313" key="2">
    <source>
        <dbReference type="Proteomes" id="UP001211907"/>
    </source>
</evidence>
<reference evidence="1" key="1">
    <citation type="submission" date="2020-05" db="EMBL/GenBank/DDBJ databases">
        <title>Phylogenomic resolution of chytrid fungi.</title>
        <authorList>
            <person name="Stajich J.E."/>
            <person name="Amses K."/>
            <person name="Simmons R."/>
            <person name="Seto K."/>
            <person name="Myers J."/>
            <person name="Bonds A."/>
            <person name="Quandt C.A."/>
            <person name="Barry K."/>
            <person name="Liu P."/>
            <person name="Grigoriev I."/>
            <person name="Longcore J.E."/>
            <person name="James T.Y."/>
        </authorList>
    </citation>
    <scope>NUCLEOTIDE SEQUENCE</scope>
    <source>
        <strain evidence="1">JEL0513</strain>
    </source>
</reference>
<dbReference type="EMBL" id="JADGJH010000960">
    <property type="protein sequence ID" value="KAJ3120493.1"/>
    <property type="molecule type" value="Genomic_DNA"/>
</dbReference>
<dbReference type="Proteomes" id="UP001211907">
    <property type="component" value="Unassembled WGS sequence"/>
</dbReference>
<protein>
    <submittedName>
        <fullName evidence="1">Uncharacterized protein</fullName>
    </submittedName>
</protein>
<sequence length="381" mass="39933">MKSYNTQRRLRKVLRVVQAAIRFMYPLRKRVNPIVASTALSIPATTLVVSSRRIVSKQHRASLNVTPSPQQHSAIITAASTNSLAHNRSSRPISATNSFTSISPADSVDSSAFFLPADSGNVSNGTTATTATITNGGTNQRKKMNSDSSTEIFVFGIQDNVALAIPNSCSAAAATAGTTAIASSLPRTDHPKQRPVEVSMSMSKIAAQERAVVGGISSFRQSAGSSSKTRLRTVSITAGSLISPSPTSYPVSVTPAAFAGAAVSNAINRRDSREKYGGGGSMLKDDAVVSKNSTIFSKYKAPPPSANRGKRMSLDAATAIANGNSNGHAMAMRGFLGGSSGDNYQYRTHGEEYGGAVSRDYRGVLASTAENQTKPFSSSSK</sequence>
<keyword evidence="2" id="KW-1185">Reference proteome</keyword>
<feature type="non-terminal residue" evidence="1">
    <location>
        <position position="381"/>
    </location>
</feature>
<accession>A0AAD5SZB2</accession>
<gene>
    <name evidence="1" type="ORF">HK100_012772</name>
</gene>
<comment type="caution">
    <text evidence="1">The sequence shown here is derived from an EMBL/GenBank/DDBJ whole genome shotgun (WGS) entry which is preliminary data.</text>
</comment>
<organism evidence="1 2">
    <name type="scientific">Physocladia obscura</name>
    <dbReference type="NCBI Taxonomy" id="109957"/>
    <lineage>
        <taxon>Eukaryota</taxon>
        <taxon>Fungi</taxon>
        <taxon>Fungi incertae sedis</taxon>
        <taxon>Chytridiomycota</taxon>
        <taxon>Chytridiomycota incertae sedis</taxon>
        <taxon>Chytridiomycetes</taxon>
        <taxon>Chytridiales</taxon>
        <taxon>Chytriomycetaceae</taxon>
        <taxon>Physocladia</taxon>
    </lineage>
</organism>
<proteinExistence type="predicted"/>
<evidence type="ECO:0000313" key="1">
    <source>
        <dbReference type="EMBL" id="KAJ3120493.1"/>
    </source>
</evidence>
<dbReference type="AlphaFoldDB" id="A0AAD5SZB2"/>